<feature type="domain" description="HAMP" evidence="3">
    <location>
        <begin position="347"/>
        <end position="400"/>
    </location>
</feature>
<keyword evidence="2" id="KW-1133">Transmembrane helix</keyword>
<dbReference type="InterPro" id="IPR003660">
    <property type="entry name" value="HAMP_dom"/>
</dbReference>
<dbReference type="GO" id="GO:0016020">
    <property type="term" value="C:membrane"/>
    <property type="evidence" value="ECO:0007669"/>
    <property type="project" value="InterPro"/>
</dbReference>
<feature type="compositionally biased region" description="Low complexity" evidence="1">
    <location>
        <begin position="690"/>
        <end position="702"/>
    </location>
</feature>
<proteinExistence type="predicted"/>
<feature type="compositionally biased region" description="Basic and acidic residues" evidence="1">
    <location>
        <begin position="569"/>
        <end position="599"/>
    </location>
</feature>
<dbReference type="SMART" id="SM00304">
    <property type="entry name" value="HAMP"/>
    <property type="match status" value="2"/>
</dbReference>
<keyword evidence="4" id="KW-0418">Kinase</keyword>
<dbReference type="Pfam" id="PF00672">
    <property type="entry name" value="HAMP"/>
    <property type="match status" value="1"/>
</dbReference>
<feature type="compositionally biased region" description="Basic residues" evidence="1">
    <location>
        <begin position="641"/>
        <end position="670"/>
    </location>
</feature>
<gene>
    <name evidence="4" type="ordered locus">Rpdx1_4517</name>
</gene>
<dbReference type="CDD" id="cd06225">
    <property type="entry name" value="HAMP"/>
    <property type="match status" value="1"/>
</dbReference>
<feature type="region of interest" description="Disordered" evidence="1">
    <location>
        <begin position="541"/>
        <end position="709"/>
    </location>
</feature>
<dbReference type="Gene3D" id="1.10.287.950">
    <property type="entry name" value="Methyl-accepting chemotaxis protein"/>
    <property type="match status" value="1"/>
</dbReference>
<dbReference type="GO" id="GO:0016301">
    <property type="term" value="F:kinase activity"/>
    <property type="evidence" value="ECO:0007669"/>
    <property type="project" value="UniProtKB-KW"/>
</dbReference>
<name>E6VQF9_RHOPX</name>
<evidence type="ECO:0000313" key="4">
    <source>
        <dbReference type="EMBL" id="ADU46067.1"/>
    </source>
</evidence>
<dbReference type="SUPFAM" id="SSF58104">
    <property type="entry name" value="Methyl-accepting chemotaxis protein (MCP) signaling domain"/>
    <property type="match status" value="1"/>
</dbReference>
<sequence>MTLKIRVLLPLIVVTLAATAMTLAGFEARDAVVRRHQSEAFVEVNRISQLLLQSAGRWALERGLSNAALNGPEPADPERRADISKARHSGDAAFVEAMRLIGEVPQMKAGAVAIAEAQRAQQDHGALRRRVDEAIAKPASARDPAVVSGTFGIITHAIDAAGTSLRSTLETLTDPPSVALAQMIRLRHLAAMMAENAGRERAYLGAKISARSKFTAAEIGEISAFRGQIDLAWPMIAALKQRSDAPAAMIDAIRGVETDYFGTYVQVRSSVLAAGDSGAYPLGGSDYIARATDGVETILKLAGAIGRAADAEAAADSARSSSRLIRALAALGAAGALVVISLWITFRRVLRPLAELGGALHKLAQGQLDLTLPGLDRKDEIGDMANAIEDLKVHAAAKAREEADARIRQDAIVAAQRRADMHKLADDFEGAIGEIIEAVSSAATELEASAGTLNANAERAQHLTVTVAGASEEASTNVQSVASASEEMTASVEEISRQVQASAKIASDAVEQAAYTNHRVEELSQAAARIGDVVELIHHRAADQPAGAQRHDRGGAGRRGGPRLCRSGRRSEGAGRADLEGDRRDRSADRQHPVGDARVSRSHQGNRRHHREDVGDRLDHRLGGGRAGRGDAGDFAQHPAGGRRHPRGVVEHRRSRARRQRHRRRRRRSAACRAVARRREQPAQAGSRQAAAHGARGLTAARFVTGGRR</sequence>
<dbReference type="EMBL" id="CP002418">
    <property type="protein sequence ID" value="ADU46067.1"/>
    <property type="molecule type" value="Genomic_DNA"/>
</dbReference>
<evidence type="ECO:0000256" key="2">
    <source>
        <dbReference type="SAM" id="Phobius"/>
    </source>
</evidence>
<dbReference type="HOGENOM" id="CLU_389259_0_0_5"/>
<dbReference type="eggNOG" id="COG0840">
    <property type="taxonomic scope" value="Bacteria"/>
</dbReference>
<accession>E6VQF9</accession>
<keyword evidence="2" id="KW-0472">Membrane</keyword>
<dbReference type="STRING" id="652103.Rpdx1_4517"/>
<dbReference type="KEGG" id="rpx:Rpdx1_4517"/>
<organism evidence="4 5">
    <name type="scientific">Rhodopseudomonas palustris (strain DX-1)</name>
    <dbReference type="NCBI Taxonomy" id="652103"/>
    <lineage>
        <taxon>Bacteria</taxon>
        <taxon>Pseudomonadati</taxon>
        <taxon>Pseudomonadota</taxon>
        <taxon>Alphaproteobacteria</taxon>
        <taxon>Hyphomicrobiales</taxon>
        <taxon>Nitrobacteraceae</taxon>
        <taxon>Rhodopseudomonas</taxon>
    </lineage>
</organism>
<protein>
    <submittedName>
        <fullName evidence="4">Histidine kinase HAMP region domain protein</fullName>
    </submittedName>
</protein>
<keyword evidence="2" id="KW-0812">Transmembrane</keyword>
<evidence type="ECO:0000313" key="5">
    <source>
        <dbReference type="Proteomes" id="UP000001402"/>
    </source>
</evidence>
<keyword evidence="4" id="KW-0808">Transferase</keyword>
<dbReference type="eggNOG" id="COG2770">
    <property type="taxonomic scope" value="Bacteria"/>
</dbReference>
<evidence type="ECO:0000256" key="1">
    <source>
        <dbReference type="SAM" id="MobiDB-lite"/>
    </source>
</evidence>
<dbReference type="Gene3D" id="6.10.340.10">
    <property type="match status" value="1"/>
</dbReference>
<feature type="transmembrane region" description="Helical" evidence="2">
    <location>
        <begin position="324"/>
        <end position="346"/>
    </location>
</feature>
<dbReference type="PROSITE" id="PS50885">
    <property type="entry name" value="HAMP"/>
    <property type="match status" value="1"/>
</dbReference>
<dbReference type="Proteomes" id="UP000001402">
    <property type="component" value="Chromosome"/>
</dbReference>
<reference evidence="4" key="1">
    <citation type="submission" date="2010-12" db="EMBL/GenBank/DDBJ databases">
        <title>Complete sequence of Rhodopseudomonas palustris DX-1.</title>
        <authorList>
            <consortium name="US DOE Joint Genome Institute"/>
            <person name="Lucas S."/>
            <person name="Copeland A."/>
            <person name="Lapidus A."/>
            <person name="Cheng J.-F."/>
            <person name="Goodwin L."/>
            <person name="Pitluck S."/>
            <person name="Misra M."/>
            <person name="Chertkov O."/>
            <person name="Detter J.C."/>
            <person name="Han C."/>
            <person name="Tapia R."/>
            <person name="Land M."/>
            <person name="Hauser L."/>
            <person name="Kyrpides N."/>
            <person name="Ivanova N."/>
            <person name="Ovchinnikova G."/>
            <person name="Logan B."/>
            <person name="Oda Y."/>
            <person name="Harwood C."/>
            <person name="Woyke T."/>
        </authorList>
    </citation>
    <scope>NUCLEOTIDE SEQUENCE [LARGE SCALE GENOMIC DNA]</scope>
    <source>
        <strain evidence="4">DX-1</strain>
    </source>
</reference>
<dbReference type="GO" id="GO:0007165">
    <property type="term" value="P:signal transduction"/>
    <property type="evidence" value="ECO:0007669"/>
    <property type="project" value="InterPro"/>
</dbReference>
<feature type="compositionally biased region" description="Basic and acidic residues" evidence="1">
    <location>
        <begin position="611"/>
        <end position="632"/>
    </location>
</feature>
<dbReference type="AlphaFoldDB" id="E6VQF9"/>
<dbReference type="PANTHER" id="PTHR32089">
    <property type="entry name" value="METHYL-ACCEPTING CHEMOTAXIS PROTEIN MCPB"/>
    <property type="match status" value="1"/>
</dbReference>
<feature type="compositionally biased region" description="Basic residues" evidence="1">
    <location>
        <begin position="600"/>
        <end position="610"/>
    </location>
</feature>
<dbReference type="PANTHER" id="PTHR32089:SF112">
    <property type="entry name" value="LYSOZYME-LIKE PROTEIN-RELATED"/>
    <property type="match status" value="1"/>
</dbReference>
<evidence type="ECO:0000259" key="3">
    <source>
        <dbReference type="PROSITE" id="PS50885"/>
    </source>
</evidence>